<dbReference type="PANTHER" id="PTHR24027:SF438">
    <property type="entry name" value="CADHERIN 23"/>
    <property type="match status" value="1"/>
</dbReference>
<dbReference type="EMBL" id="UYJE01009836">
    <property type="protein sequence ID" value="VDI77404.1"/>
    <property type="molecule type" value="Genomic_DNA"/>
</dbReference>
<name>A0A8B6HCU0_MYTGA</name>
<comment type="caution">
    <text evidence="15">The sequence shown here is derived from an EMBL/GenBank/DDBJ whole genome shotgun (WGS) entry which is preliminary data.</text>
</comment>
<feature type="domain" description="Cadherin" evidence="14">
    <location>
        <begin position="993"/>
        <end position="1102"/>
    </location>
</feature>
<gene>
    <name evidence="15" type="ORF">MGAL_10B034893</name>
</gene>
<keyword evidence="5" id="KW-0677">Repeat</keyword>
<evidence type="ECO:0000256" key="11">
    <source>
        <dbReference type="ARBA" id="ARBA00023180"/>
    </source>
</evidence>
<dbReference type="GO" id="GO:0005509">
    <property type="term" value="F:calcium ion binding"/>
    <property type="evidence" value="ECO:0007669"/>
    <property type="project" value="UniProtKB-UniRule"/>
</dbReference>
<feature type="domain" description="Cadherin" evidence="14">
    <location>
        <begin position="1208"/>
        <end position="1312"/>
    </location>
</feature>
<dbReference type="GO" id="GO:0016342">
    <property type="term" value="C:catenin complex"/>
    <property type="evidence" value="ECO:0007669"/>
    <property type="project" value="TreeGrafter"/>
</dbReference>
<dbReference type="GO" id="GO:0007156">
    <property type="term" value="P:homophilic cell adhesion via plasma membrane adhesion molecules"/>
    <property type="evidence" value="ECO:0007669"/>
    <property type="project" value="InterPro"/>
</dbReference>
<feature type="domain" description="Cadherin" evidence="14">
    <location>
        <begin position="333"/>
        <end position="489"/>
    </location>
</feature>
<evidence type="ECO:0000256" key="7">
    <source>
        <dbReference type="ARBA" id="ARBA00022889"/>
    </source>
</evidence>
<dbReference type="InterPro" id="IPR015919">
    <property type="entry name" value="Cadherin-like_sf"/>
</dbReference>
<sequence>ANTSPVCPSLFYTIQVPEDTTVDSTVFPLTCDDTDSGVDGSLTYVISSGNDARKFNLLLTGTTANIKTAGKFDFDDINSKTSFTLEIFVIDGGTPPLKTIVTLDITLTAVNEFNPQFFSLPTSLVLNEDTAIGTMILDTKPFDQDLDSQRKKQKTKVTLTCDATKFSMEDHGELKLIKEIDTDKEDNFWTVEIEVRDHGVPRLDTFVHINIFVEDVDDHKPFWHPANNGTYTVSIPENSDVGTFVAMVTAIDDDRPGTKHSKIKYAIEDMTKAFTIESDTGKIIVASPELDREDKDHYKLSVSAHSSDMISEKIFGEISIKISDENDNYPVFSQEIYSATWPEDTKINSVLLTVRASDIDEGRNKKISYSIQDGNTDDGCRMSVDKNSGKISTDSQLDYERTSITQVQAKDEDHGDDGVIIYSIATHSDIFTVVKDSGIIRPVTRLDSETTGSYLVEIHAIDQSKTDKRTGTTTLTVVVDDVNEEGPLCQTVASVELPSSSIIGDLVYELKCSDSDVGPNGDLSYTINKGNTNVDFTIDSQGRVVVAKVLSKPDYNLEVIVFDGGILPKKSQVHIQVNVIGEPKFLKLPKTLDINEDDKIGNIIYVVKSTSKYKFMRFAIKSGNSDGVFGINDVSGDIYLISKLDREQTPSYSLILQITDTISKLTSTSPINIRIKDSNDNIPTFDNNFYEFSVVENIPIKTSIGQVLAKDDDVGINADMVYSVQSGNIGNTFTISTDGELVLNKALDAEAIADYTLTITAHDKGKPSLTGTTTVVVLVKDFDEFPITFITGNRFKYTMHENAPLGAFILAVKAKDPDKDAQMHYQITDGNDGSFTFDSKSGNILLGRRVDRENVPEYNLTVVADNGAGDKTSTVVAITVSDINDNDPYCKQHFISANVHENETSGTIVTKVQCDDKDIAKNANLMYSIISGNTANGFRLNNTNIVVNSPLGYESINNYIIGIEVKDQGSPPRSSSIFVAIDVVPFYKLPKLYETRVKINISEGITVGTTVYDIDATLNGATEGTWNVPGDLEYILQSLNDAKYFSTDVNTGEIIISGNLDRENIKRHKLIVKCVNRYNRNLYDILTIEIDVFDVNDNSPFFSNAAYIFLVDEDAKTDASVGKVEAVDYDINENAELEYGIVAGERSDSFVINSTSGIISVNNSLNASVQKGYVMSVVVTDNGSPRRSSRAKVMIKVNDINNHKPRFRQNIYYVDVREDVDIGDIIYQLQADDPDLDSNGKVTYSIESGNDEINFGIHLKEGHIYISEKLDREKTETYNMEIIAKDGGVPSKTSTTTLRVTVIDVNDNNPIFSRAIYDVKIDRFIAAGTVIAKVHATDSDKDLNSKIDFFLIDGNEDNFFLINISTGEIKTNVFLHMAADFHKVVIKAADNGYPRLIATAKVNIAIYPSVINQGSHFEFSVPENVSIGTYVGKVLQDNIHGQQGQAYFSLLGGDSISLFSIEQASGILRTEKFFNREDEDEYLLTIFIVDSMNNKTNYHKLVHVIIDDINDNNPWFLMPYREISVVENSPVGLPVVHFTVTDEDINENGNITLFIDPSDPLANALFEMNNEKSSLVLKIIPDYEMISDLALTIFAEDAGYPSRTATAEVVVNIIDVKDTKPYEDKPATYFSLECAINAHNGDSLTTFTPHDFGIYQSLADPVRFLTMNKGSVFDIHPDRGDLYVQNENFLYRDTRYVMWGIAQAKTNGTWNSAAGVIRVDTLIPNQHMVVIEHGVPVTTAKAQRSKSLVYVVKDRTTDTLEGVQKEKSFLTQNDILKVLRRSDDGTPAYLLESKSFDTFPVNSVSPYRQEEPSPPSWFQTDVGIAVVLTIIFSLILLAIILSLYFYCTRESSEGFVGSSKLFIKFPSESDMLSEQDYPDNRHSRPFKPWNASCTSINGTQNEYQNRQERWEEMLDKAGLGFQTLRKPIGPPMPYHLNRTKSDLTQKKLNPWVFKYRDDKPDVDQLNNSLTAYSTKVQRYSDY</sequence>
<evidence type="ECO:0000256" key="12">
    <source>
        <dbReference type="PROSITE-ProRule" id="PRU00043"/>
    </source>
</evidence>
<keyword evidence="16" id="KW-1185">Reference proteome</keyword>
<dbReference type="Pfam" id="PF00028">
    <property type="entry name" value="Cadherin"/>
    <property type="match status" value="13"/>
</dbReference>
<keyword evidence="10" id="KW-1015">Disulfide bond</keyword>
<feature type="domain" description="Cadherin" evidence="14">
    <location>
        <begin position="1313"/>
        <end position="1417"/>
    </location>
</feature>
<feature type="domain" description="Cadherin" evidence="14">
    <location>
        <begin position="791"/>
        <end position="890"/>
    </location>
</feature>
<feature type="domain" description="Cadherin" evidence="14">
    <location>
        <begin position="227"/>
        <end position="332"/>
    </location>
</feature>
<dbReference type="FunFam" id="2.60.40.60:FF:000037">
    <property type="entry name" value="FAT atypical cadherin 1"/>
    <property type="match status" value="1"/>
</dbReference>
<dbReference type="PROSITE" id="PS00232">
    <property type="entry name" value="CADHERIN_1"/>
    <property type="match status" value="5"/>
</dbReference>
<evidence type="ECO:0000313" key="15">
    <source>
        <dbReference type="EMBL" id="VDI77404.1"/>
    </source>
</evidence>
<dbReference type="CDD" id="cd11304">
    <property type="entry name" value="Cadherin_repeat"/>
    <property type="match status" value="16"/>
</dbReference>
<keyword evidence="2" id="KW-0245">EGF-like domain</keyword>
<evidence type="ECO:0000256" key="5">
    <source>
        <dbReference type="ARBA" id="ARBA00022737"/>
    </source>
</evidence>
<evidence type="ECO:0000256" key="1">
    <source>
        <dbReference type="ARBA" id="ARBA00004167"/>
    </source>
</evidence>
<evidence type="ECO:0000256" key="8">
    <source>
        <dbReference type="ARBA" id="ARBA00022989"/>
    </source>
</evidence>
<dbReference type="FunFam" id="2.60.40.60:FF:000275">
    <property type="entry name" value="Si:dkey-30k22.7"/>
    <property type="match status" value="1"/>
</dbReference>
<feature type="domain" description="Cadherin" evidence="14">
    <location>
        <begin position="686"/>
        <end position="789"/>
    </location>
</feature>
<organism evidence="15 16">
    <name type="scientific">Mytilus galloprovincialis</name>
    <name type="common">Mediterranean mussel</name>
    <dbReference type="NCBI Taxonomy" id="29158"/>
    <lineage>
        <taxon>Eukaryota</taxon>
        <taxon>Metazoa</taxon>
        <taxon>Spiralia</taxon>
        <taxon>Lophotrochozoa</taxon>
        <taxon>Mollusca</taxon>
        <taxon>Bivalvia</taxon>
        <taxon>Autobranchia</taxon>
        <taxon>Pteriomorphia</taxon>
        <taxon>Mytilida</taxon>
        <taxon>Mytiloidea</taxon>
        <taxon>Mytilidae</taxon>
        <taxon>Mytilinae</taxon>
        <taxon>Mytilus</taxon>
    </lineage>
</organism>
<dbReference type="OrthoDB" id="6252479at2759"/>
<keyword evidence="11" id="KW-0325">Glycoprotein</keyword>
<keyword evidence="4" id="KW-0732">Signal</keyword>
<dbReference type="SMART" id="SM00112">
    <property type="entry name" value="CA"/>
    <property type="match status" value="15"/>
</dbReference>
<protein>
    <submittedName>
        <fullName evidence="15">Protocadherin Fat 4</fullName>
    </submittedName>
</protein>
<feature type="non-terminal residue" evidence="15">
    <location>
        <position position="1982"/>
    </location>
</feature>
<keyword evidence="9 13" id="KW-0472">Membrane</keyword>
<reference evidence="15" key="1">
    <citation type="submission" date="2018-11" db="EMBL/GenBank/DDBJ databases">
        <authorList>
            <person name="Alioto T."/>
            <person name="Alioto T."/>
        </authorList>
    </citation>
    <scope>NUCLEOTIDE SEQUENCE</scope>
</reference>
<comment type="subcellular location">
    <subcellularLocation>
        <location evidence="1">Membrane</location>
        <topology evidence="1">Single-pass membrane protein</topology>
    </subcellularLocation>
</comment>
<feature type="domain" description="Cadherin" evidence="14">
    <location>
        <begin position="1517"/>
        <end position="1623"/>
    </location>
</feature>
<dbReference type="FunFam" id="2.60.40.60:FF:000092">
    <property type="entry name" value="Protocadherin 8"/>
    <property type="match status" value="2"/>
</dbReference>
<dbReference type="InterPro" id="IPR002126">
    <property type="entry name" value="Cadherin-like_dom"/>
</dbReference>
<feature type="domain" description="Cadherin" evidence="14">
    <location>
        <begin position="1103"/>
        <end position="1207"/>
    </location>
</feature>
<dbReference type="PANTHER" id="PTHR24027">
    <property type="entry name" value="CADHERIN-23"/>
    <property type="match status" value="1"/>
</dbReference>
<evidence type="ECO:0000256" key="4">
    <source>
        <dbReference type="ARBA" id="ARBA00022729"/>
    </source>
</evidence>
<keyword evidence="7" id="KW-0130">Cell adhesion</keyword>
<dbReference type="Proteomes" id="UP000596742">
    <property type="component" value="Unassembled WGS sequence"/>
</dbReference>
<evidence type="ECO:0000256" key="10">
    <source>
        <dbReference type="ARBA" id="ARBA00023157"/>
    </source>
</evidence>
<feature type="domain" description="Cadherin" evidence="14">
    <location>
        <begin position="1413"/>
        <end position="1516"/>
    </location>
</feature>
<dbReference type="InterPro" id="IPR039808">
    <property type="entry name" value="Cadherin"/>
</dbReference>
<dbReference type="PRINTS" id="PR00205">
    <property type="entry name" value="CADHERIN"/>
</dbReference>
<dbReference type="PROSITE" id="PS50268">
    <property type="entry name" value="CADHERIN_2"/>
    <property type="match status" value="15"/>
</dbReference>
<dbReference type="GO" id="GO:0016477">
    <property type="term" value="P:cell migration"/>
    <property type="evidence" value="ECO:0007669"/>
    <property type="project" value="TreeGrafter"/>
</dbReference>
<feature type="domain" description="Cadherin" evidence="14">
    <location>
        <begin position="118"/>
        <end position="223"/>
    </location>
</feature>
<accession>A0A8B6HCU0</accession>
<proteinExistence type="predicted"/>
<evidence type="ECO:0000313" key="16">
    <source>
        <dbReference type="Proteomes" id="UP000596742"/>
    </source>
</evidence>
<dbReference type="FunFam" id="2.60.40.60:FF:000104">
    <property type="entry name" value="cadherin-23 isoform X1"/>
    <property type="match status" value="1"/>
</dbReference>
<feature type="domain" description="Cadherin" evidence="14">
    <location>
        <begin position="586"/>
        <end position="685"/>
    </location>
</feature>
<dbReference type="InterPro" id="IPR020894">
    <property type="entry name" value="Cadherin_CS"/>
</dbReference>
<evidence type="ECO:0000256" key="13">
    <source>
        <dbReference type="SAM" id="Phobius"/>
    </source>
</evidence>
<dbReference type="Gene3D" id="2.60.40.60">
    <property type="entry name" value="Cadherins"/>
    <property type="match status" value="16"/>
</dbReference>
<keyword evidence="8 13" id="KW-1133">Transmembrane helix</keyword>
<evidence type="ECO:0000256" key="2">
    <source>
        <dbReference type="ARBA" id="ARBA00022536"/>
    </source>
</evidence>
<evidence type="ECO:0000256" key="3">
    <source>
        <dbReference type="ARBA" id="ARBA00022692"/>
    </source>
</evidence>
<evidence type="ECO:0000256" key="6">
    <source>
        <dbReference type="ARBA" id="ARBA00022837"/>
    </source>
</evidence>
<evidence type="ECO:0000259" key="14">
    <source>
        <dbReference type="PROSITE" id="PS50268"/>
    </source>
</evidence>
<keyword evidence="6 12" id="KW-0106">Calcium</keyword>
<feature type="domain" description="Cadherin" evidence="14">
    <location>
        <begin position="489"/>
        <end position="585"/>
    </location>
</feature>
<evidence type="ECO:0000256" key="9">
    <source>
        <dbReference type="ARBA" id="ARBA00023136"/>
    </source>
</evidence>
<dbReference type="GO" id="GO:0008013">
    <property type="term" value="F:beta-catenin binding"/>
    <property type="evidence" value="ECO:0007669"/>
    <property type="project" value="TreeGrafter"/>
</dbReference>
<keyword evidence="3 13" id="KW-0812">Transmembrane</keyword>
<dbReference type="GO" id="GO:0031175">
    <property type="term" value="P:neuron projection development"/>
    <property type="evidence" value="ECO:0007669"/>
    <property type="project" value="TreeGrafter"/>
</dbReference>
<dbReference type="GO" id="GO:0045296">
    <property type="term" value="F:cadherin binding"/>
    <property type="evidence" value="ECO:0007669"/>
    <property type="project" value="TreeGrafter"/>
</dbReference>
<feature type="transmembrane region" description="Helical" evidence="13">
    <location>
        <begin position="1822"/>
        <end position="1846"/>
    </location>
</feature>
<feature type="domain" description="Cadherin" evidence="14">
    <location>
        <begin position="8"/>
        <end position="117"/>
    </location>
</feature>
<dbReference type="SUPFAM" id="SSF49313">
    <property type="entry name" value="Cadherin-like"/>
    <property type="match status" value="16"/>
</dbReference>
<feature type="domain" description="Cadherin" evidence="14">
    <location>
        <begin position="891"/>
        <end position="992"/>
    </location>
</feature>